<dbReference type="InterPro" id="IPR010982">
    <property type="entry name" value="Lambda_DNA-bd_dom_sf"/>
</dbReference>
<organism evidence="2 3">
    <name type="scientific">Propionibacterium cyclohexanicum</name>
    <dbReference type="NCBI Taxonomy" id="64702"/>
    <lineage>
        <taxon>Bacteria</taxon>
        <taxon>Bacillati</taxon>
        <taxon>Actinomycetota</taxon>
        <taxon>Actinomycetes</taxon>
        <taxon>Propionibacteriales</taxon>
        <taxon>Propionibacteriaceae</taxon>
        <taxon>Propionibacterium</taxon>
    </lineage>
</organism>
<evidence type="ECO:0000313" key="2">
    <source>
        <dbReference type="EMBL" id="SER63186.1"/>
    </source>
</evidence>
<dbReference type="SUPFAM" id="SSF47413">
    <property type="entry name" value="lambda repressor-like DNA-binding domains"/>
    <property type="match status" value="1"/>
</dbReference>
<feature type="domain" description="HTH cro/C1-type" evidence="1">
    <location>
        <begin position="14"/>
        <end position="68"/>
    </location>
</feature>
<dbReference type="OrthoDB" id="3188736at2"/>
<dbReference type="Gene3D" id="1.10.260.40">
    <property type="entry name" value="lambda repressor-like DNA-binding domains"/>
    <property type="match status" value="1"/>
</dbReference>
<dbReference type="STRING" id="64702.SAMN05443377_10484"/>
<accession>A0A1H9QRT5</accession>
<dbReference type="InterPro" id="IPR001387">
    <property type="entry name" value="Cro/C1-type_HTH"/>
</dbReference>
<dbReference type="PROSITE" id="PS50943">
    <property type="entry name" value="HTH_CROC1"/>
    <property type="match status" value="1"/>
</dbReference>
<dbReference type="SMART" id="SM00530">
    <property type="entry name" value="HTH_XRE"/>
    <property type="match status" value="1"/>
</dbReference>
<dbReference type="GO" id="GO:0003677">
    <property type="term" value="F:DNA binding"/>
    <property type="evidence" value="ECO:0007669"/>
    <property type="project" value="InterPro"/>
</dbReference>
<reference evidence="2 3" key="1">
    <citation type="submission" date="2016-10" db="EMBL/GenBank/DDBJ databases">
        <authorList>
            <person name="de Groot N.N."/>
        </authorList>
    </citation>
    <scope>NUCLEOTIDE SEQUENCE [LARGE SCALE GENOMIC DNA]</scope>
    <source>
        <strain evidence="2 3">DSM 16859</strain>
    </source>
</reference>
<dbReference type="Proteomes" id="UP000198815">
    <property type="component" value="Unassembled WGS sequence"/>
</dbReference>
<dbReference type="RefSeq" id="WP_091967866.1">
    <property type="nucleotide sequence ID" value="NZ_FOGZ01000004.1"/>
</dbReference>
<evidence type="ECO:0000313" key="3">
    <source>
        <dbReference type="Proteomes" id="UP000198815"/>
    </source>
</evidence>
<sequence length="99" mass="10865">MKPLLVRELLGEALRERRVSQGRTLRDVSLAARVSLGYLSEVERGQKEASSELLFAICAALHAPLSEILQRVSDKMLLLESERGNQRLGVARQPVAAAA</sequence>
<evidence type="ECO:0000259" key="1">
    <source>
        <dbReference type="PROSITE" id="PS50943"/>
    </source>
</evidence>
<dbReference type="Pfam" id="PF01381">
    <property type="entry name" value="HTH_3"/>
    <property type="match status" value="1"/>
</dbReference>
<name>A0A1H9QRT5_9ACTN</name>
<protein>
    <submittedName>
        <fullName evidence="2">Helix-turn-helix domain-containing protein</fullName>
    </submittedName>
</protein>
<proteinExistence type="predicted"/>
<dbReference type="CDD" id="cd00093">
    <property type="entry name" value="HTH_XRE"/>
    <property type="match status" value="1"/>
</dbReference>
<keyword evidence="3" id="KW-1185">Reference proteome</keyword>
<dbReference type="AlphaFoldDB" id="A0A1H9QRT5"/>
<dbReference type="EMBL" id="FOGZ01000004">
    <property type="protein sequence ID" value="SER63186.1"/>
    <property type="molecule type" value="Genomic_DNA"/>
</dbReference>
<gene>
    <name evidence="2" type="ORF">SAMN05443377_10484</name>
</gene>